<evidence type="ECO:0000313" key="3">
    <source>
        <dbReference type="EMBL" id="KAJ7741810.1"/>
    </source>
</evidence>
<feature type="coiled-coil region" evidence="1">
    <location>
        <begin position="443"/>
        <end position="490"/>
    </location>
</feature>
<dbReference type="Proteomes" id="UP001215280">
    <property type="component" value="Unassembled WGS sequence"/>
</dbReference>
<sequence>MDHDGILPTVAENLNDKCVLTVHLRVGLTNCRTHILDGRIIPAKIQRRKCPTEMIILVPVEPTADTLHKAMVILRNPHNHPAHPTTKPSVQDQVKLTAAVNAAGLTGLTVQKLLNGKFHSAVPPSTSIVYGGARVSETSPAFTASRKVRDFISKKKKEEHPCGMGWEVLVTFRRVEGKMNEWGVAGFLDRFKHCLTFGSLYCDGQDTLAFEQLFTELFDTIKLVTGNPLKVAPFYPDAKCHAIIMDGEVPQALGLGQKTAIESTAVAATATGGSPIGQSVITRLKSILGLSTQAEIDEWHVFCADQTHPAIHNWYAHKLANPWVLPTVNKFLSNMAPDDWDITPIHSNLTETAHAGRNAETSTNVGLLTAILEAHERDNIKAKELAQIELHGVMRNRWNGSAEREKLSAQRQVSKIRSAAHRHDQLTSYETLKTERDIGTNENKESLQHEKVLEAQVKSLQEQMKIDKHRSDLKEQVNDLRKDIEGEKGLRRDWRLRCQTIDAEIAQLKSGPLAGVRLKGRRPARPSGEKDSIETPGECITSTDSRPPSPSTL</sequence>
<reference evidence="3" key="1">
    <citation type="submission" date="2023-03" db="EMBL/GenBank/DDBJ databases">
        <title>Massive genome expansion in bonnet fungi (Mycena s.s.) driven by repeated elements and novel gene families across ecological guilds.</title>
        <authorList>
            <consortium name="Lawrence Berkeley National Laboratory"/>
            <person name="Harder C.B."/>
            <person name="Miyauchi S."/>
            <person name="Viragh M."/>
            <person name="Kuo A."/>
            <person name="Thoen E."/>
            <person name="Andreopoulos B."/>
            <person name="Lu D."/>
            <person name="Skrede I."/>
            <person name="Drula E."/>
            <person name="Henrissat B."/>
            <person name="Morin E."/>
            <person name="Kohler A."/>
            <person name="Barry K."/>
            <person name="LaButti K."/>
            <person name="Morin E."/>
            <person name="Salamov A."/>
            <person name="Lipzen A."/>
            <person name="Mereny Z."/>
            <person name="Hegedus B."/>
            <person name="Baldrian P."/>
            <person name="Stursova M."/>
            <person name="Weitz H."/>
            <person name="Taylor A."/>
            <person name="Grigoriev I.V."/>
            <person name="Nagy L.G."/>
            <person name="Martin F."/>
            <person name="Kauserud H."/>
        </authorList>
    </citation>
    <scope>NUCLEOTIDE SEQUENCE</scope>
    <source>
        <strain evidence="3">CBHHK188m</strain>
    </source>
</reference>
<protein>
    <submittedName>
        <fullName evidence="3">Uncharacterized protein</fullName>
    </submittedName>
</protein>
<dbReference type="EMBL" id="JARJLG010000121">
    <property type="protein sequence ID" value="KAJ7741810.1"/>
    <property type="molecule type" value="Genomic_DNA"/>
</dbReference>
<dbReference type="AlphaFoldDB" id="A0AAD7N1M1"/>
<name>A0AAD7N1M1_9AGAR</name>
<evidence type="ECO:0000256" key="1">
    <source>
        <dbReference type="SAM" id="Coils"/>
    </source>
</evidence>
<comment type="caution">
    <text evidence="3">The sequence shown here is derived from an EMBL/GenBank/DDBJ whole genome shotgun (WGS) entry which is preliminary data.</text>
</comment>
<evidence type="ECO:0000256" key="2">
    <source>
        <dbReference type="SAM" id="MobiDB-lite"/>
    </source>
</evidence>
<feature type="region of interest" description="Disordered" evidence="2">
    <location>
        <begin position="514"/>
        <end position="553"/>
    </location>
</feature>
<organism evidence="3 4">
    <name type="scientific">Mycena maculata</name>
    <dbReference type="NCBI Taxonomy" id="230809"/>
    <lineage>
        <taxon>Eukaryota</taxon>
        <taxon>Fungi</taxon>
        <taxon>Dikarya</taxon>
        <taxon>Basidiomycota</taxon>
        <taxon>Agaricomycotina</taxon>
        <taxon>Agaricomycetes</taxon>
        <taxon>Agaricomycetidae</taxon>
        <taxon>Agaricales</taxon>
        <taxon>Marasmiineae</taxon>
        <taxon>Mycenaceae</taxon>
        <taxon>Mycena</taxon>
    </lineage>
</organism>
<proteinExistence type="predicted"/>
<gene>
    <name evidence="3" type="ORF">DFH07DRAFT_750775</name>
</gene>
<evidence type="ECO:0000313" key="4">
    <source>
        <dbReference type="Proteomes" id="UP001215280"/>
    </source>
</evidence>
<keyword evidence="4" id="KW-1185">Reference proteome</keyword>
<accession>A0AAD7N1M1</accession>
<keyword evidence="1" id="KW-0175">Coiled coil</keyword>